<comment type="caution">
    <text evidence="1">The sequence shown here is derived from an EMBL/GenBank/DDBJ whole genome shotgun (WGS) entry which is preliminary data.</text>
</comment>
<dbReference type="RefSeq" id="WP_180094549.1">
    <property type="nucleotide sequence ID" value="NZ_JACCGK010000016.1"/>
</dbReference>
<name>A0A7Z0NAG4_9GAMM</name>
<sequence length="66" mass="7616">MENPADYFRRKLTDEELIAGLRSSPSHRVCREAAARIEELSGVSVPKPEFIERLDDMADERRNRGQ</sequence>
<proteinExistence type="predicted"/>
<dbReference type="EMBL" id="JACCGK010000016">
    <property type="protein sequence ID" value="NYT74276.1"/>
    <property type="molecule type" value="Genomic_DNA"/>
</dbReference>
<dbReference type="Proteomes" id="UP000520876">
    <property type="component" value="Unassembled WGS sequence"/>
</dbReference>
<reference evidence="1 2" key="1">
    <citation type="submission" date="2020-07" db="EMBL/GenBank/DDBJ databases">
        <title>Halomonas sp. QX-2 draft genome sequence.</title>
        <authorList>
            <person name="Qiu X."/>
        </authorList>
    </citation>
    <scope>NUCLEOTIDE SEQUENCE [LARGE SCALE GENOMIC DNA]</scope>
    <source>
        <strain evidence="1 2">QX-2</strain>
    </source>
</reference>
<evidence type="ECO:0000313" key="1">
    <source>
        <dbReference type="EMBL" id="NYT74276.1"/>
    </source>
</evidence>
<accession>A0A7Z0NAG4</accession>
<keyword evidence="2" id="KW-1185">Reference proteome</keyword>
<organism evidence="1 2">
    <name type="scientific">Vreelandella sedimenti</name>
    <dbReference type="NCBI Taxonomy" id="2729618"/>
    <lineage>
        <taxon>Bacteria</taxon>
        <taxon>Pseudomonadati</taxon>
        <taxon>Pseudomonadota</taxon>
        <taxon>Gammaproteobacteria</taxon>
        <taxon>Oceanospirillales</taxon>
        <taxon>Halomonadaceae</taxon>
        <taxon>Vreelandella</taxon>
    </lineage>
</organism>
<protein>
    <submittedName>
        <fullName evidence="1">Uncharacterized protein</fullName>
    </submittedName>
</protein>
<dbReference type="AlphaFoldDB" id="A0A7Z0NAG4"/>
<evidence type="ECO:0000313" key="2">
    <source>
        <dbReference type="Proteomes" id="UP000520876"/>
    </source>
</evidence>
<gene>
    <name evidence="1" type="ORF">HZU72_17840</name>
</gene>